<name>A0ABR8FIU2_9NOST</name>
<evidence type="ECO:0000313" key="1">
    <source>
        <dbReference type="EMBL" id="MBD2569137.1"/>
    </source>
</evidence>
<proteinExistence type="predicted"/>
<keyword evidence="2" id="KW-1185">Reference proteome</keyword>
<evidence type="ECO:0000313" key="2">
    <source>
        <dbReference type="Proteomes" id="UP000640531"/>
    </source>
</evidence>
<dbReference type="Proteomes" id="UP000640531">
    <property type="component" value="Unassembled WGS sequence"/>
</dbReference>
<organism evidence="1 2">
    <name type="scientific">Anabaena lutea FACHB-196</name>
    <dbReference type="NCBI Taxonomy" id="2692881"/>
    <lineage>
        <taxon>Bacteria</taxon>
        <taxon>Bacillati</taxon>
        <taxon>Cyanobacteriota</taxon>
        <taxon>Cyanophyceae</taxon>
        <taxon>Nostocales</taxon>
        <taxon>Nostocaceae</taxon>
        <taxon>Anabaena</taxon>
    </lineage>
</organism>
<comment type="caution">
    <text evidence="1">The sequence shown here is derived from an EMBL/GenBank/DDBJ whole genome shotgun (WGS) entry which is preliminary data.</text>
</comment>
<protein>
    <submittedName>
        <fullName evidence="1">Uncharacterized protein</fullName>
    </submittedName>
</protein>
<accession>A0ABR8FIU2</accession>
<sequence>MNAQSLNPDQLSFSIGRPLPVLLEEIQKSSRNPQLRKAAEQMLEGLRTLEIATEIGVSKSKRANTAIYEILTK</sequence>
<dbReference type="RefSeq" id="WP_190715688.1">
    <property type="nucleotide sequence ID" value="NZ_JACJST010000013.1"/>
</dbReference>
<dbReference type="EMBL" id="JACJST010000013">
    <property type="protein sequence ID" value="MBD2569137.1"/>
    <property type="molecule type" value="Genomic_DNA"/>
</dbReference>
<reference evidence="1 2" key="1">
    <citation type="journal article" date="2020" name="ISME J.">
        <title>Comparative genomics reveals insights into cyanobacterial evolution and habitat adaptation.</title>
        <authorList>
            <person name="Chen M.Y."/>
            <person name="Teng W.K."/>
            <person name="Zhao L."/>
            <person name="Hu C.X."/>
            <person name="Zhou Y.K."/>
            <person name="Han B.P."/>
            <person name="Song L.R."/>
            <person name="Shu W.S."/>
        </authorList>
    </citation>
    <scope>NUCLEOTIDE SEQUENCE [LARGE SCALE GENOMIC DNA]</scope>
    <source>
        <strain evidence="1 2">FACHB-196</strain>
    </source>
</reference>
<gene>
    <name evidence="1" type="ORF">H6G59_14780</name>
</gene>